<evidence type="ECO:0000259" key="5">
    <source>
        <dbReference type="PROSITE" id="PS51366"/>
    </source>
</evidence>
<dbReference type="Pfam" id="PF02854">
    <property type="entry name" value="MIF4G"/>
    <property type="match status" value="1"/>
</dbReference>
<keyword evidence="7" id="KW-1185">Reference proteome</keyword>
<comment type="caution">
    <text evidence="6">The sequence shown here is derived from an EMBL/GenBank/DDBJ whole genome shotgun (WGS) entry which is preliminary data.</text>
</comment>
<evidence type="ECO:0000256" key="1">
    <source>
        <dbReference type="ARBA" id="ARBA00005775"/>
    </source>
</evidence>
<sequence length="490" mass="55490">MKEVEACEDPNKKLQLLEKLDYEETRMRKLSVGNIKFVGELYHQQMLTSPIMMRIIRKLLEKDDEESLECLCKLLTTCGQTLEIQCRTQAKAMSNWNRHLKTLERIMNGKQTSSRLKFLMMDVLDLRRNNWVTRREEEKPRTKAEIKELRDDGQSMVTNTKEGIQIDILRLQNICNKYIAVDSKEIPLQGHGYSQWGEGCSGIDSQDHDEEEQQQSNDSSRGSALPINNRGAANNVGGPGGNPTQQGDFGSKSIIPPSNDKESIISAVKKFVALDCNKSSSLGESRDNSVSRELEALKVHPPMDSNTAEKLTMGIISEYTNISDLKEAKLCIKEKFASNTIKHFVQFSLEWVIDRDSKRRKMVGQLFQDIIVEKILPIDQLIEGSQEILSMTEEYEIDIPKVCNYLGEIFAPCLNDNAVTLKRLFELTDAVGNNKKANVFACIVSQAAEIMGPNKVADIWKSSGLKWSDIVPSDTDEFLKKYCVEFTEDS</sequence>
<keyword evidence="2" id="KW-0396">Initiation factor</keyword>
<dbReference type="PANTHER" id="PTHR23253">
    <property type="entry name" value="EUKARYOTIC TRANSLATION INITIATION FACTOR 4 GAMMA"/>
    <property type="match status" value="1"/>
</dbReference>
<name>A0AAE1TQ16_9EUCA</name>
<dbReference type="InterPro" id="IPR016024">
    <property type="entry name" value="ARM-type_fold"/>
</dbReference>
<proteinExistence type="inferred from homology"/>
<comment type="similarity">
    <text evidence="1">Belongs to the eukaryotic initiation factor 4G family.</text>
</comment>
<dbReference type="GO" id="GO:0003729">
    <property type="term" value="F:mRNA binding"/>
    <property type="evidence" value="ECO:0007669"/>
    <property type="project" value="TreeGrafter"/>
</dbReference>
<dbReference type="EMBL" id="JAWZYT010005196">
    <property type="protein sequence ID" value="KAK4291305.1"/>
    <property type="molecule type" value="Genomic_DNA"/>
</dbReference>
<evidence type="ECO:0000313" key="6">
    <source>
        <dbReference type="EMBL" id="KAK4291305.1"/>
    </source>
</evidence>
<protein>
    <recommendedName>
        <fullName evidence="5">MI domain-containing protein</fullName>
    </recommendedName>
</protein>
<feature type="region of interest" description="Disordered" evidence="4">
    <location>
        <begin position="197"/>
        <end position="256"/>
    </location>
</feature>
<dbReference type="SMART" id="SM00544">
    <property type="entry name" value="MA3"/>
    <property type="match status" value="1"/>
</dbReference>
<dbReference type="InterPro" id="IPR003891">
    <property type="entry name" value="Initiation_fac_eIF4g_MI"/>
</dbReference>
<evidence type="ECO:0000313" key="7">
    <source>
        <dbReference type="Proteomes" id="UP001292094"/>
    </source>
</evidence>
<dbReference type="GO" id="GO:0016281">
    <property type="term" value="C:eukaryotic translation initiation factor 4F complex"/>
    <property type="evidence" value="ECO:0007669"/>
    <property type="project" value="TreeGrafter"/>
</dbReference>
<dbReference type="InterPro" id="IPR003890">
    <property type="entry name" value="MIF4G-like_typ-3"/>
</dbReference>
<organism evidence="6 7">
    <name type="scientific">Petrolisthes manimaculis</name>
    <dbReference type="NCBI Taxonomy" id="1843537"/>
    <lineage>
        <taxon>Eukaryota</taxon>
        <taxon>Metazoa</taxon>
        <taxon>Ecdysozoa</taxon>
        <taxon>Arthropoda</taxon>
        <taxon>Crustacea</taxon>
        <taxon>Multicrustacea</taxon>
        <taxon>Malacostraca</taxon>
        <taxon>Eumalacostraca</taxon>
        <taxon>Eucarida</taxon>
        <taxon>Decapoda</taxon>
        <taxon>Pleocyemata</taxon>
        <taxon>Anomura</taxon>
        <taxon>Galatheoidea</taxon>
        <taxon>Porcellanidae</taxon>
        <taxon>Petrolisthes</taxon>
    </lineage>
</organism>
<dbReference type="AlphaFoldDB" id="A0AAE1TQ16"/>
<feature type="domain" description="MI" evidence="5">
    <location>
        <begin position="307"/>
        <end position="429"/>
    </location>
</feature>
<dbReference type="Pfam" id="PF02847">
    <property type="entry name" value="MA3"/>
    <property type="match status" value="1"/>
</dbReference>
<gene>
    <name evidence="6" type="ORF">Pmani_035858</name>
</gene>
<dbReference type="Gene3D" id="1.25.40.180">
    <property type="match status" value="2"/>
</dbReference>
<dbReference type="Proteomes" id="UP001292094">
    <property type="component" value="Unassembled WGS sequence"/>
</dbReference>
<dbReference type="SUPFAM" id="SSF48371">
    <property type="entry name" value="ARM repeat"/>
    <property type="match status" value="2"/>
</dbReference>
<accession>A0AAE1TQ16</accession>
<dbReference type="PANTHER" id="PTHR23253:SF78">
    <property type="entry name" value="EUKARYOTIC TRANSLATION INITIATION FACTOR 4G1, ISOFORM B-RELATED"/>
    <property type="match status" value="1"/>
</dbReference>
<evidence type="ECO:0000256" key="2">
    <source>
        <dbReference type="ARBA" id="ARBA00022540"/>
    </source>
</evidence>
<dbReference type="GO" id="GO:0003743">
    <property type="term" value="F:translation initiation factor activity"/>
    <property type="evidence" value="ECO:0007669"/>
    <property type="project" value="UniProtKB-KW"/>
</dbReference>
<keyword evidence="3" id="KW-0648">Protein biosynthesis</keyword>
<evidence type="ECO:0000256" key="4">
    <source>
        <dbReference type="SAM" id="MobiDB-lite"/>
    </source>
</evidence>
<evidence type="ECO:0000256" key="3">
    <source>
        <dbReference type="ARBA" id="ARBA00022917"/>
    </source>
</evidence>
<reference evidence="6" key="1">
    <citation type="submission" date="2023-11" db="EMBL/GenBank/DDBJ databases">
        <title>Genome assemblies of two species of porcelain crab, Petrolisthes cinctipes and Petrolisthes manimaculis (Anomura: Porcellanidae).</title>
        <authorList>
            <person name="Angst P."/>
        </authorList>
    </citation>
    <scope>NUCLEOTIDE SEQUENCE</scope>
    <source>
        <strain evidence="6">PB745_02</strain>
        <tissue evidence="6">Gill</tissue>
    </source>
</reference>
<dbReference type="PROSITE" id="PS51366">
    <property type="entry name" value="MI"/>
    <property type="match status" value="1"/>
</dbReference>